<feature type="transmembrane region" description="Helical" evidence="7">
    <location>
        <begin position="37"/>
        <end position="55"/>
    </location>
</feature>
<protein>
    <submittedName>
        <fullName evidence="10">Mg(2+) transport ATPase protein C</fullName>
    </submittedName>
</protein>
<feature type="transmembrane region" description="Helical" evidence="7">
    <location>
        <begin position="6"/>
        <end position="25"/>
    </location>
</feature>
<feature type="transmembrane region" description="Helical" evidence="7">
    <location>
        <begin position="67"/>
        <end position="84"/>
    </location>
</feature>
<feature type="transmembrane region" description="Helical" evidence="7">
    <location>
        <begin position="114"/>
        <end position="131"/>
    </location>
</feature>
<evidence type="ECO:0000313" key="11">
    <source>
        <dbReference type="Proteomes" id="UP000002007"/>
    </source>
</evidence>
<evidence type="ECO:0000256" key="3">
    <source>
        <dbReference type="ARBA" id="ARBA00022475"/>
    </source>
</evidence>
<dbReference type="InterPro" id="IPR048640">
    <property type="entry name" value="MgtC-like_C"/>
</dbReference>
<feature type="domain" description="MgtC/SapB/SrpB/YhiD N-terminal" evidence="8">
    <location>
        <begin position="14"/>
        <end position="136"/>
    </location>
</feature>
<evidence type="ECO:0000259" key="8">
    <source>
        <dbReference type="Pfam" id="PF02308"/>
    </source>
</evidence>
<dbReference type="GO" id="GO:0005886">
    <property type="term" value="C:plasma membrane"/>
    <property type="evidence" value="ECO:0007669"/>
    <property type="project" value="UniProtKB-SubCell"/>
</dbReference>
<evidence type="ECO:0000256" key="7">
    <source>
        <dbReference type="SAM" id="Phobius"/>
    </source>
</evidence>
<comment type="similarity">
    <text evidence="2">Belongs to the MgtC/SapB family.</text>
</comment>
<sequence length="239" mass="25266">MDAMEFFDVVLRILAGLGFGALVGFERQWRARLAGLRTNALVSLGAALFVIFGGYTFTGPGADPTRVAAQIVSGIGFLGAGVIMKQGANVTGLNTAATLWATAAVGALAGAGEYAIAAAGTVAIMIANMLLRPLGRFMDKGPEGGREPQSVDYLFEVRCAEDAEAHLRTLIVHAVTLPEFRLRSVQSSDTATPGEVRIAAELTAHERDDRQLEAAVSRLSLEPRVTSVRWTIAEPAVLD</sequence>
<keyword evidence="5 7" id="KW-1133">Transmembrane helix</keyword>
<dbReference type="Proteomes" id="UP000002007">
    <property type="component" value="Chromosome"/>
</dbReference>
<name>A9WQM5_RENSM</name>
<organism evidence="10 11">
    <name type="scientific">Renibacterium salmoninarum (strain ATCC 33209 / DSM 20767 / JCM 11484 / NBRC 15589 / NCIMB 2235)</name>
    <dbReference type="NCBI Taxonomy" id="288705"/>
    <lineage>
        <taxon>Bacteria</taxon>
        <taxon>Bacillati</taxon>
        <taxon>Actinomycetota</taxon>
        <taxon>Actinomycetes</taxon>
        <taxon>Micrococcales</taxon>
        <taxon>Micrococcaceae</taxon>
        <taxon>Renibacterium</taxon>
    </lineage>
</organism>
<accession>A9WQM5</accession>
<evidence type="ECO:0000256" key="6">
    <source>
        <dbReference type="ARBA" id="ARBA00023136"/>
    </source>
</evidence>
<dbReference type="AlphaFoldDB" id="A9WQM5"/>
<dbReference type="STRING" id="288705.RSal33209_0881"/>
<evidence type="ECO:0000256" key="4">
    <source>
        <dbReference type="ARBA" id="ARBA00022692"/>
    </source>
</evidence>
<proteinExistence type="inferred from homology"/>
<evidence type="ECO:0000259" key="9">
    <source>
        <dbReference type="Pfam" id="PF21770"/>
    </source>
</evidence>
<dbReference type="PANTHER" id="PTHR33778">
    <property type="entry name" value="PROTEIN MGTC"/>
    <property type="match status" value="1"/>
</dbReference>
<dbReference type="InterPro" id="IPR049177">
    <property type="entry name" value="MgtC_SapB_SrpB_YhiD_N"/>
</dbReference>
<evidence type="ECO:0000313" key="10">
    <source>
        <dbReference type="EMBL" id="ABY22624.1"/>
    </source>
</evidence>
<dbReference type="InterPro" id="IPR003416">
    <property type="entry name" value="MgtC/SapB/SrpB/YhiD_fam"/>
</dbReference>
<gene>
    <name evidence="10" type="ordered locus">RSal33209_0881</name>
</gene>
<keyword evidence="6 7" id="KW-0472">Membrane</keyword>
<dbReference type="PANTHER" id="PTHR33778:SF3">
    <property type="entry name" value="PROTEIN MGTC"/>
    <property type="match status" value="1"/>
</dbReference>
<reference evidence="11" key="1">
    <citation type="journal article" date="2008" name="J. Bacteriol.">
        <title>Genome sequence of the fish pathogen Renibacterium salmoninarum suggests reductive evolution away from an environmental Arthrobacter ancestor.</title>
        <authorList>
            <person name="Wiens G.D."/>
            <person name="Rockey D.D."/>
            <person name="Wu Z."/>
            <person name="Chang J."/>
            <person name="Levy R."/>
            <person name="Crane S."/>
            <person name="Chen D.S."/>
            <person name="Capri G.R."/>
            <person name="Burnett J.R."/>
            <person name="Sudheesh P.S."/>
            <person name="Schipma M.J."/>
            <person name="Burd H."/>
            <person name="Bhattacharyya A."/>
            <person name="Rhodes L.D."/>
            <person name="Kaul R."/>
            <person name="Strom M.S."/>
        </authorList>
    </citation>
    <scope>NUCLEOTIDE SEQUENCE [LARGE SCALE GENOMIC DNA]</scope>
    <source>
        <strain evidence="11">ATCC 33209 / DSM 20767 / JCM 11484 / NBRC 15589 / NCIMB 2235</strain>
    </source>
</reference>
<feature type="domain" description="MgtC-like C-terminal" evidence="9">
    <location>
        <begin position="153"/>
        <end position="230"/>
    </location>
</feature>
<dbReference type="Gene3D" id="3.30.70.260">
    <property type="match status" value="1"/>
</dbReference>
<dbReference type="Pfam" id="PF21770">
    <property type="entry name" value="MgtC_SapB_C"/>
    <property type="match status" value="1"/>
</dbReference>
<keyword evidence="4 7" id="KW-0812">Transmembrane</keyword>
<dbReference type="eggNOG" id="COG1285">
    <property type="taxonomic scope" value="Bacteria"/>
</dbReference>
<evidence type="ECO:0000256" key="1">
    <source>
        <dbReference type="ARBA" id="ARBA00004651"/>
    </source>
</evidence>
<keyword evidence="3" id="KW-1003">Cell membrane</keyword>
<evidence type="ECO:0000256" key="2">
    <source>
        <dbReference type="ARBA" id="ARBA00009298"/>
    </source>
</evidence>
<dbReference type="KEGG" id="rsa:RSal33209_0881"/>
<keyword evidence="11" id="KW-1185">Reference proteome</keyword>
<dbReference type="HOGENOM" id="CLU_079292_0_0_11"/>
<dbReference type="EMBL" id="CP000910">
    <property type="protein sequence ID" value="ABY22624.1"/>
    <property type="molecule type" value="Genomic_DNA"/>
</dbReference>
<dbReference type="Pfam" id="PF02308">
    <property type="entry name" value="MgtC"/>
    <property type="match status" value="1"/>
</dbReference>
<evidence type="ECO:0000256" key="5">
    <source>
        <dbReference type="ARBA" id="ARBA00022989"/>
    </source>
</evidence>
<dbReference type="PRINTS" id="PR01837">
    <property type="entry name" value="MGTCSAPBPROT"/>
</dbReference>
<comment type="subcellular location">
    <subcellularLocation>
        <location evidence="1">Cell membrane</location>
        <topology evidence="1">Multi-pass membrane protein</topology>
    </subcellularLocation>
</comment>